<reference evidence="5" key="1">
    <citation type="journal article" date="2019" name="Int. J. Syst. Evol. Microbiol.">
        <title>The Global Catalogue of Microorganisms (GCM) 10K type strain sequencing project: providing services to taxonomists for standard genome sequencing and annotation.</title>
        <authorList>
            <consortium name="The Broad Institute Genomics Platform"/>
            <consortium name="The Broad Institute Genome Sequencing Center for Infectious Disease"/>
            <person name="Wu L."/>
            <person name="Ma J."/>
        </authorList>
    </citation>
    <scope>NUCLEOTIDE SEQUENCE [LARGE SCALE GENOMIC DNA]</scope>
    <source>
        <strain evidence="5">KCTC 32141</strain>
    </source>
</reference>
<dbReference type="NCBIfam" id="TIGR04183">
    <property type="entry name" value="Por_Secre_tail"/>
    <property type="match status" value="1"/>
</dbReference>
<evidence type="ECO:0000313" key="4">
    <source>
        <dbReference type="EMBL" id="MFD2822850.1"/>
    </source>
</evidence>
<dbReference type="Pfam" id="PF00932">
    <property type="entry name" value="LTD"/>
    <property type="match status" value="2"/>
</dbReference>
<dbReference type="Pfam" id="PF18962">
    <property type="entry name" value="Por_Secre_tail"/>
    <property type="match status" value="1"/>
</dbReference>
<evidence type="ECO:0000256" key="2">
    <source>
        <dbReference type="SAM" id="SignalP"/>
    </source>
</evidence>
<dbReference type="InterPro" id="IPR026444">
    <property type="entry name" value="Secre_tail"/>
</dbReference>
<name>A0ABW5WNY0_9FLAO</name>
<evidence type="ECO:0000313" key="5">
    <source>
        <dbReference type="Proteomes" id="UP001597533"/>
    </source>
</evidence>
<feature type="signal peptide" evidence="2">
    <location>
        <begin position="1"/>
        <end position="18"/>
    </location>
</feature>
<protein>
    <submittedName>
        <fullName evidence="4">Lamin tail domain-containing protein</fullName>
    </submittedName>
</protein>
<proteinExistence type="predicted"/>
<dbReference type="RefSeq" id="WP_183486112.1">
    <property type="nucleotide sequence ID" value="NZ_JBHUOV010000001.1"/>
</dbReference>
<organism evidence="4 5">
    <name type="scientific">Lacinutrix iliipiscaria</name>
    <dbReference type="NCBI Taxonomy" id="1230532"/>
    <lineage>
        <taxon>Bacteria</taxon>
        <taxon>Pseudomonadati</taxon>
        <taxon>Bacteroidota</taxon>
        <taxon>Flavobacteriia</taxon>
        <taxon>Flavobacteriales</taxon>
        <taxon>Flavobacteriaceae</taxon>
        <taxon>Lacinutrix</taxon>
    </lineage>
</organism>
<dbReference type="Proteomes" id="UP001597533">
    <property type="component" value="Unassembled WGS sequence"/>
</dbReference>
<keyword evidence="1 2" id="KW-0732">Signal</keyword>
<evidence type="ECO:0000256" key="1">
    <source>
        <dbReference type="ARBA" id="ARBA00022729"/>
    </source>
</evidence>
<sequence length="662" mass="69606">MKKIYFLFALLISAVSFGQTSDLYFSMYGEGSSNNKFLEIYNGTGAAVNLDNYAFPNVSNAPTTAGEYEFWNTFPEGTMLADGDVFVIAHSSADTAITDEADMLFNFLSNGDDGFALVANDGTWDDADMDDQVDPGEMTGFTILDWIGTWQGDGPWDVAGVSNATTDNTLTRKSSVCGPNNDWADSAGVDADSSEWIVGASDSGWGNIGAFSGCLSDPVLTIGAPADMAVFPSGTTNVDLSVSVENFIVGDPGAGIDGHIHWTINGVAQPMKYDVDDEMIATVDGETYVVFMQLVDNSHTPITPAVNATVTFSVAFPCDLFLGTLDAVCDTETSGVDNYTASIEFTGGGSSTYTIDTGGVGSVGGDNPSVMTDGTILINDIPEGTNVTVTVTGDSADSSCDLSRTINSPVCIGTLVCPNVGDIIVTEIMKNPNAVADGLGEYFEVYNTTGSPIDMQGWDITDADGESHTIAATLIVPASGYAVLGINSDFATNGGVNVDYQYSSYTLSNGDDEVQLECSGTIIDAVAYTDADFPDTTGTSMELIDTAFDDVSNNDGMNWQNSTTDIGLGDFGTPGAPNSLSVDSFDLSSFNVYPNPTSTGIVNITSSKNEAILVSVYDILGKQVLNQTITNNVLNVSRLNSGVYILKMSQNGNVSTKKLVIK</sequence>
<dbReference type="PROSITE" id="PS51841">
    <property type="entry name" value="LTD"/>
    <property type="match status" value="1"/>
</dbReference>
<dbReference type="SUPFAM" id="SSF74853">
    <property type="entry name" value="Lamin A/C globular tail domain"/>
    <property type="match status" value="1"/>
</dbReference>
<feature type="domain" description="LTD" evidence="3">
    <location>
        <begin position="1"/>
        <end position="126"/>
    </location>
</feature>
<dbReference type="InterPro" id="IPR036415">
    <property type="entry name" value="Lamin_tail_dom_sf"/>
</dbReference>
<dbReference type="EMBL" id="JBHUOV010000001">
    <property type="protein sequence ID" value="MFD2822850.1"/>
    <property type="molecule type" value="Genomic_DNA"/>
</dbReference>
<evidence type="ECO:0000259" key="3">
    <source>
        <dbReference type="PROSITE" id="PS51841"/>
    </source>
</evidence>
<keyword evidence="5" id="KW-1185">Reference proteome</keyword>
<feature type="chain" id="PRO_5045851887" evidence="2">
    <location>
        <begin position="19"/>
        <end position="662"/>
    </location>
</feature>
<comment type="caution">
    <text evidence="4">The sequence shown here is derived from an EMBL/GenBank/DDBJ whole genome shotgun (WGS) entry which is preliminary data.</text>
</comment>
<gene>
    <name evidence="4" type="ORF">ACFS5M_04155</name>
</gene>
<dbReference type="InterPro" id="IPR001322">
    <property type="entry name" value="Lamin_tail_dom"/>
</dbReference>
<accession>A0ABW5WNY0</accession>